<dbReference type="PANTHER" id="PTHR47773">
    <property type="entry name" value="SI:DKEY-9I5.2-RELATED"/>
    <property type="match status" value="1"/>
</dbReference>
<dbReference type="AlphaFoldDB" id="A0AAV6GQS8"/>
<dbReference type="PANTHER" id="PTHR47773:SF1">
    <property type="entry name" value="C2H2-TYPE DOMAIN-CONTAINING PROTEIN"/>
    <property type="match status" value="1"/>
</dbReference>
<accession>A0AAV6GQS8</accession>
<feature type="compositionally biased region" description="Basic and acidic residues" evidence="1">
    <location>
        <begin position="132"/>
        <end position="143"/>
    </location>
</feature>
<reference evidence="2" key="1">
    <citation type="submission" date="2020-10" db="EMBL/GenBank/DDBJ databases">
        <title>Chromosome-scale genome assembly of the Allis shad, Alosa alosa.</title>
        <authorList>
            <person name="Margot Z."/>
            <person name="Christophe K."/>
            <person name="Cabau C."/>
            <person name="Louis A."/>
            <person name="Berthelot C."/>
            <person name="Parey E."/>
            <person name="Roest Crollius H."/>
            <person name="Montfort J."/>
            <person name="Robinson-Rechavi M."/>
            <person name="Bucao C."/>
            <person name="Bouchez O."/>
            <person name="Gislard M."/>
            <person name="Lluch J."/>
            <person name="Milhes M."/>
            <person name="Lampietro C."/>
            <person name="Lopez Roques C."/>
            <person name="Donnadieu C."/>
            <person name="Braasch I."/>
            <person name="Desvignes T."/>
            <person name="Postlethwait J."/>
            <person name="Bobe J."/>
            <person name="Guiguen Y."/>
        </authorList>
    </citation>
    <scope>NUCLEOTIDE SEQUENCE</scope>
    <source>
        <strain evidence="2">M-15738</strain>
        <tissue evidence="2">Blood</tissue>
    </source>
</reference>
<protein>
    <submittedName>
        <fullName evidence="2">Uncharacterized protein</fullName>
    </submittedName>
</protein>
<feature type="region of interest" description="Disordered" evidence="1">
    <location>
        <begin position="97"/>
        <end position="154"/>
    </location>
</feature>
<feature type="compositionally biased region" description="Polar residues" evidence="1">
    <location>
        <begin position="97"/>
        <end position="127"/>
    </location>
</feature>
<organism evidence="2 3">
    <name type="scientific">Alosa alosa</name>
    <name type="common">allis shad</name>
    <dbReference type="NCBI Taxonomy" id="278164"/>
    <lineage>
        <taxon>Eukaryota</taxon>
        <taxon>Metazoa</taxon>
        <taxon>Chordata</taxon>
        <taxon>Craniata</taxon>
        <taxon>Vertebrata</taxon>
        <taxon>Euteleostomi</taxon>
        <taxon>Actinopterygii</taxon>
        <taxon>Neopterygii</taxon>
        <taxon>Teleostei</taxon>
        <taxon>Clupei</taxon>
        <taxon>Clupeiformes</taxon>
        <taxon>Clupeoidei</taxon>
        <taxon>Clupeidae</taxon>
        <taxon>Alosa</taxon>
    </lineage>
</organism>
<dbReference type="Proteomes" id="UP000823561">
    <property type="component" value="Chromosome 8"/>
</dbReference>
<comment type="caution">
    <text evidence="2">The sequence shown here is derived from an EMBL/GenBank/DDBJ whole genome shotgun (WGS) entry which is preliminary data.</text>
</comment>
<evidence type="ECO:0000256" key="1">
    <source>
        <dbReference type="SAM" id="MobiDB-lite"/>
    </source>
</evidence>
<evidence type="ECO:0000313" key="3">
    <source>
        <dbReference type="Proteomes" id="UP000823561"/>
    </source>
</evidence>
<evidence type="ECO:0000313" key="2">
    <source>
        <dbReference type="EMBL" id="KAG5277489.1"/>
    </source>
</evidence>
<sequence>MRGHLLEADGHHGRPIDRLLHCMEEIWSIQRRYLDCIQDPEGVELYTQTGEVTKGGVMLPVFRCTCWRAWCGGTRTVAERQSREDYEQCCVATVPNCSTASTSWPRSSRGSRWLNPTHSPGSTQAQPEEQGDDKGPSQCRRDTAIGGQDASGRVPINRWGAAMRDYKQIQDNVKISGDQVVPSGSQSMEELGNTVVGFGAYSHHTFRSLYNVQDEESRICLDWVRQLTVMAESRIGRLRS</sequence>
<dbReference type="EMBL" id="JADWDJ010000008">
    <property type="protein sequence ID" value="KAG5277489.1"/>
    <property type="molecule type" value="Genomic_DNA"/>
</dbReference>
<gene>
    <name evidence="2" type="ORF">AALO_G00118220</name>
</gene>
<name>A0AAV6GQS8_9TELE</name>
<proteinExistence type="predicted"/>
<keyword evidence="3" id="KW-1185">Reference proteome</keyword>